<accession>A0A3C1K9J3</accession>
<dbReference type="EMBL" id="DMNG01000032">
    <property type="protein sequence ID" value="HAN23340.1"/>
    <property type="molecule type" value="Genomic_DNA"/>
</dbReference>
<reference evidence="1 2" key="1">
    <citation type="journal article" date="2018" name="Nat. Biotechnol.">
        <title>A standardized bacterial taxonomy based on genome phylogeny substantially revises the tree of life.</title>
        <authorList>
            <person name="Parks D.H."/>
            <person name="Chuvochina M."/>
            <person name="Waite D.W."/>
            <person name="Rinke C."/>
            <person name="Skarshewski A."/>
            <person name="Chaumeil P.A."/>
            <person name="Hugenholtz P."/>
        </authorList>
    </citation>
    <scope>NUCLEOTIDE SEQUENCE [LARGE SCALE GENOMIC DNA]</scope>
    <source>
        <strain evidence="1">UBA9152</strain>
    </source>
</reference>
<comment type="caution">
    <text evidence="1">The sequence shown here is derived from an EMBL/GenBank/DDBJ whole genome shotgun (WGS) entry which is preliminary data.</text>
</comment>
<evidence type="ECO:0000313" key="1">
    <source>
        <dbReference type="EMBL" id="HAN23340.1"/>
    </source>
</evidence>
<protein>
    <submittedName>
        <fullName evidence="1">Uncharacterized protein</fullName>
    </submittedName>
</protein>
<sequence>MRMLNLDPEGPIPLDVLCALGAPPVSHAVSSWRDHGIPTPISGDPHFVRRTIRHEVIDESAPEGWFPLGYHAGTVEPLQFSAEVDGGGLPLWERPVPSDGPEW</sequence>
<evidence type="ECO:0000313" key="2">
    <source>
        <dbReference type="Proteomes" id="UP000257479"/>
    </source>
</evidence>
<dbReference type="Proteomes" id="UP000257479">
    <property type="component" value="Unassembled WGS sequence"/>
</dbReference>
<gene>
    <name evidence="1" type="ORF">DCP95_02055</name>
</gene>
<proteinExistence type="predicted"/>
<organism evidence="1 2">
    <name type="scientific">Microbacterium ginsengisoli</name>
    <dbReference type="NCBI Taxonomy" id="400772"/>
    <lineage>
        <taxon>Bacteria</taxon>
        <taxon>Bacillati</taxon>
        <taxon>Actinomycetota</taxon>
        <taxon>Actinomycetes</taxon>
        <taxon>Micrococcales</taxon>
        <taxon>Microbacteriaceae</taxon>
        <taxon>Microbacterium</taxon>
    </lineage>
</organism>
<name>A0A3C1K9J3_9MICO</name>
<dbReference type="AlphaFoldDB" id="A0A3C1K9J3"/>